<dbReference type="PRINTS" id="PR00449">
    <property type="entry name" value="RASTRNSFRMNG"/>
</dbReference>
<dbReference type="SUPFAM" id="SSF52540">
    <property type="entry name" value="P-loop containing nucleoside triphosphate hydrolases"/>
    <property type="match status" value="1"/>
</dbReference>
<dbReference type="GO" id="GO:0003924">
    <property type="term" value="F:GTPase activity"/>
    <property type="evidence" value="ECO:0007669"/>
    <property type="project" value="InterPro"/>
</dbReference>
<comment type="similarity">
    <text evidence="3">Belongs to the small GTPase superfamily. Rab family.</text>
</comment>
<evidence type="ECO:0000313" key="12">
    <source>
        <dbReference type="Proteomes" id="UP000014064"/>
    </source>
</evidence>
<dbReference type="eggNOG" id="KOG0087">
    <property type="taxonomic scope" value="Eukaryota"/>
</dbReference>
<protein>
    <submittedName>
        <fullName evidence="11">Polyphosphoinositide phosphatase</fullName>
    </submittedName>
</protein>
<dbReference type="GO" id="GO:0005525">
    <property type="term" value="F:GTP binding"/>
    <property type="evidence" value="ECO:0007669"/>
    <property type="project" value="UniProtKB-KW"/>
</dbReference>
<gene>
    <name evidence="11" type="ORF">J056_002147</name>
</gene>
<name>R9APB7_WALI9</name>
<dbReference type="Gene3D" id="3.40.50.300">
    <property type="entry name" value="P-loop containing nucleotide triphosphate hydrolases"/>
    <property type="match status" value="1"/>
</dbReference>
<dbReference type="EMBL" id="KE007225">
    <property type="protein sequence ID" value="EOR04069.1"/>
    <property type="molecule type" value="Genomic_DNA"/>
</dbReference>
<dbReference type="InterPro" id="IPR002013">
    <property type="entry name" value="SAC_dom"/>
</dbReference>
<evidence type="ECO:0000256" key="6">
    <source>
        <dbReference type="ARBA" id="ARBA00023134"/>
    </source>
</evidence>
<dbReference type="PANTHER" id="PTHR45738:SF5">
    <property type="entry name" value="POLYPHOSPHOINOSITIDE PHOSPHATASE"/>
    <property type="match status" value="1"/>
</dbReference>
<keyword evidence="6" id="KW-0342">GTP-binding</keyword>
<dbReference type="eggNOG" id="KOG1888">
    <property type="taxonomic scope" value="Eukaryota"/>
</dbReference>
<organism evidence="11 12">
    <name type="scientific">Wallemia ichthyophaga (strain EXF-994 / CBS 113033)</name>
    <dbReference type="NCBI Taxonomy" id="1299270"/>
    <lineage>
        <taxon>Eukaryota</taxon>
        <taxon>Fungi</taxon>
        <taxon>Dikarya</taxon>
        <taxon>Basidiomycota</taxon>
        <taxon>Wallemiomycotina</taxon>
        <taxon>Wallemiomycetes</taxon>
        <taxon>Wallemiales</taxon>
        <taxon>Wallemiaceae</taxon>
        <taxon>Wallemia</taxon>
    </lineage>
</organism>
<keyword evidence="7" id="KW-0472">Membrane</keyword>
<evidence type="ECO:0000256" key="9">
    <source>
        <dbReference type="ARBA" id="ARBA00023289"/>
    </source>
</evidence>
<sequence>MDSKSTIGVEFATRSLQVDQKTIKAQIWDTAGQERYRAITSAYYRGAVGALLVYDIGKQSSFANVERWLKELKDHADSNIVIMLVGNKSDLKHLRAVPTAEAQSFTEEKSKLEDGTPSSNPIRFIETSALDSTNVESAFQNILTDIYQLVATKALEGGDSIKPSNGETITVTPTSDNETKKDVNQLLKLIELESGGLNKVINFYGVLGFIKFTKFPYLILITRRSPVCLLGGHYIYHVDDTLLINFSPKKSFLGGKLESKLLNTFKQVDLSKNFYFSYSYDLTCSLQSNLTSNLPFNFFHFNDRFIWNHHLLTPILNPNHLPKSSWILPIIHGFVDQSKLIVFGRVIYVTLIARRSRHYAGARYLKRGSNEFGHVANEVESEQIVSDTLTTPFTSQNLDHKINPNFTSFLQYRGSVPLFWSQDPQMGLKPMINIAPVDPYYRNAAIHFKNLFQRYGSPTFVLNLVKCRERVPRESKLLHSYNECIQHLNQFLSQDNKIKMTSWDMSRASKSNQDVIGFLENFAIDSIQSTGFYHSKNDQRQCGITRTNCVDCLDRTNAAQFVIGKVAFTHQLHALGIIEKPALVHDTDAVNMLTEMYHDHGDTIALQYGGSALVNRVETYRKINQWNSHSRDLVENIKRYYANSLLDADKQAAIDLFLGQTSSSVSFDSLTSIPLPSAEFFKIDQDNNIKETKDLEYQGKSKAEAHLSHDYWQHFYRPRLFTSLERHFSTNMNSTLKYLPKNLKNRKNMSPFQTIKTPPSTPTRSFAPVKRWMSLQSIPSSRRNSSIGTISEVDAVNDDNGHHNHEYESCIDVGEMIEERMRDIDDHQLDIIDAVQQAIDPNVDSNEIIIYQE</sequence>
<evidence type="ECO:0000313" key="11">
    <source>
        <dbReference type="EMBL" id="EOR04069.1"/>
    </source>
</evidence>
<dbReference type="Pfam" id="PF02383">
    <property type="entry name" value="Syja_N"/>
    <property type="match status" value="1"/>
</dbReference>
<dbReference type="KEGG" id="wic:J056_002147"/>
<dbReference type="AlphaFoldDB" id="R9APB7"/>
<comment type="subcellular location">
    <subcellularLocation>
        <location evidence="1">Endomembrane system</location>
    </subcellularLocation>
    <subcellularLocation>
        <location evidence="2">Membrane</location>
        <topology evidence="2">Lipid-anchor</topology>
    </subcellularLocation>
</comment>
<keyword evidence="4" id="KW-0547">Nucleotide-binding</keyword>
<reference evidence="12" key="1">
    <citation type="journal article" date="2013" name="BMC Genomics">
        <title>Genome and transcriptome sequencing of the halophilic fungus Wallemia ichthyophaga: haloadaptations present and absent.</title>
        <authorList>
            <person name="Zajc J."/>
            <person name="Liu Y."/>
            <person name="Dai W."/>
            <person name="Yang Z."/>
            <person name="Hu J."/>
            <person name="Gostincar C."/>
            <person name="Gunde-Cimerman N."/>
        </authorList>
    </citation>
    <scope>NUCLEOTIDE SEQUENCE [LARGE SCALE GENOMIC DNA]</scope>
    <source>
        <strain evidence="12">EXF-994 / CBS 113033</strain>
    </source>
</reference>
<dbReference type="Pfam" id="PF00071">
    <property type="entry name" value="Ras"/>
    <property type="match status" value="1"/>
</dbReference>
<dbReference type="STRING" id="1299270.R9APB7"/>
<dbReference type="HOGENOM" id="CLU_003016_0_2_1"/>
<dbReference type="GO" id="GO:0046856">
    <property type="term" value="P:phosphatidylinositol dephosphorylation"/>
    <property type="evidence" value="ECO:0007669"/>
    <property type="project" value="InterPro"/>
</dbReference>
<evidence type="ECO:0000256" key="8">
    <source>
        <dbReference type="ARBA" id="ARBA00023288"/>
    </source>
</evidence>
<dbReference type="SMART" id="SM00173">
    <property type="entry name" value="RAS"/>
    <property type="match status" value="1"/>
</dbReference>
<keyword evidence="12" id="KW-1185">Reference proteome</keyword>
<dbReference type="GeneID" id="20375099"/>
<evidence type="ECO:0000256" key="2">
    <source>
        <dbReference type="ARBA" id="ARBA00004635"/>
    </source>
</evidence>
<evidence type="ECO:0000256" key="1">
    <source>
        <dbReference type="ARBA" id="ARBA00004308"/>
    </source>
</evidence>
<evidence type="ECO:0000256" key="5">
    <source>
        <dbReference type="ARBA" id="ARBA00022801"/>
    </source>
</evidence>
<dbReference type="InterPro" id="IPR043573">
    <property type="entry name" value="Fig4-like"/>
</dbReference>
<dbReference type="GO" id="GO:0012505">
    <property type="term" value="C:endomembrane system"/>
    <property type="evidence" value="ECO:0007669"/>
    <property type="project" value="UniProtKB-SubCell"/>
</dbReference>
<evidence type="ECO:0000256" key="4">
    <source>
        <dbReference type="ARBA" id="ARBA00022741"/>
    </source>
</evidence>
<dbReference type="PROSITE" id="PS51421">
    <property type="entry name" value="RAS"/>
    <property type="match status" value="1"/>
</dbReference>
<feature type="domain" description="SAC" evidence="10">
    <location>
        <begin position="265"/>
        <end position="610"/>
    </location>
</feature>
<dbReference type="RefSeq" id="XP_009266286.1">
    <property type="nucleotide sequence ID" value="XM_009268011.1"/>
</dbReference>
<evidence type="ECO:0000259" key="10">
    <source>
        <dbReference type="PROSITE" id="PS50275"/>
    </source>
</evidence>
<dbReference type="GO" id="GO:0043813">
    <property type="term" value="F:phosphatidylinositol-3,5-bisphosphate 5-phosphatase activity"/>
    <property type="evidence" value="ECO:0007669"/>
    <property type="project" value="InterPro"/>
</dbReference>
<dbReference type="GO" id="GO:0016020">
    <property type="term" value="C:membrane"/>
    <property type="evidence" value="ECO:0007669"/>
    <property type="project" value="UniProtKB-SubCell"/>
</dbReference>
<proteinExistence type="inferred from homology"/>
<keyword evidence="9" id="KW-0636">Prenylation</keyword>
<dbReference type="SMART" id="SM00175">
    <property type="entry name" value="RAB"/>
    <property type="match status" value="1"/>
</dbReference>
<evidence type="ECO:0000256" key="3">
    <source>
        <dbReference type="ARBA" id="ARBA00006270"/>
    </source>
</evidence>
<dbReference type="InterPro" id="IPR005225">
    <property type="entry name" value="Small_GTP-bd"/>
</dbReference>
<accession>R9APB7</accession>
<dbReference type="PROSITE" id="PS50275">
    <property type="entry name" value="SAC"/>
    <property type="match status" value="1"/>
</dbReference>
<dbReference type="FunFam" id="3.40.50.300:FF:000274">
    <property type="entry name" value="ras-related protein RABA5a"/>
    <property type="match status" value="1"/>
</dbReference>
<dbReference type="NCBIfam" id="TIGR00231">
    <property type="entry name" value="small_GTP"/>
    <property type="match status" value="1"/>
</dbReference>
<keyword evidence="5" id="KW-0378">Hydrolase</keyword>
<dbReference type="Proteomes" id="UP000014064">
    <property type="component" value="Unassembled WGS sequence"/>
</dbReference>
<evidence type="ECO:0000256" key="7">
    <source>
        <dbReference type="ARBA" id="ARBA00023136"/>
    </source>
</evidence>
<keyword evidence="8" id="KW-0449">Lipoprotein</keyword>
<dbReference type="InterPro" id="IPR001806">
    <property type="entry name" value="Small_GTPase"/>
</dbReference>
<dbReference type="PANTHER" id="PTHR45738">
    <property type="entry name" value="POLYPHOSPHOINOSITIDE PHOSPHATASE"/>
    <property type="match status" value="1"/>
</dbReference>
<dbReference type="InterPro" id="IPR027417">
    <property type="entry name" value="P-loop_NTPase"/>
</dbReference>
<dbReference type="CDD" id="cd01868">
    <property type="entry name" value="Rab11_like"/>
    <property type="match status" value="1"/>
</dbReference>
<dbReference type="PROSITE" id="PS51419">
    <property type="entry name" value="RAB"/>
    <property type="match status" value="1"/>
</dbReference>
<dbReference type="OrthoDB" id="405996at2759"/>
<dbReference type="SMART" id="SM00174">
    <property type="entry name" value="RHO"/>
    <property type="match status" value="1"/>
</dbReference>